<dbReference type="Gene3D" id="1.10.287.950">
    <property type="entry name" value="Methyl-accepting chemotaxis protein"/>
    <property type="match status" value="1"/>
</dbReference>
<evidence type="ECO:0000259" key="11">
    <source>
        <dbReference type="PROSITE" id="PS50111"/>
    </source>
</evidence>
<dbReference type="RefSeq" id="WP_078925256.1">
    <property type="nucleotide sequence ID" value="NZ_FUXB01000004.1"/>
</dbReference>
<organism evidence="13 14">
    <name type="scientific">Vibrio cincinnatiensis DSM 19608</name>
    <dbReference type="NCBI Taxonomy" id="1123491"/>
    <lineage>
        <taxon>Bacteria</taxon>
        <taxon>Pseudomonadati</taxon>
        <taxon>Pseudomonadota</taxon>
        <taxon>Gammaproteobacteria</taxon>
        <taxon>Vibrionales</taxon>
        <taxon>Vibrionaceae</taxon>
        <taxon>Vibrio</taxon>
    </lineage>
</organism>
<feature type="domain" description="Methyl-accepting transducer" evidence="11">
    <location>
        <begin position="268"/>
        <end position="504"/>
    </location>
</feature>
<dbReference type="PROSITE" id="PS50885">
    <property type="entry name" value="HAMP"/>
    <property type="match status" value="1"/>
</dbReference>
<dbReference type="InterPro" id="IPR033480">
    <property type="entry name" value="sCache_2"/>
</dbReference>
<keyword evidence="3 10" id="KW-0812">Transmembrane</keyword>
<dbReference type="Pfam" id="PF00672">
    <property type="entry name" value="HAMP"/>
    <property type="match status" value="1"/>
</dbReference>
<dbReference type="GO" id="GO:0005886">
    <property type="term" value="C:plasma membrane"/>
    <property type="evidence" value="ECO:0007669"/>
    <property type="project" value="UniProtKB-SubCell"/>
</dbReference>
<evidence type="ECO:0000256" key="7">
    <source>
        <dbReference type="ARBA" id="ARBA00029447"/>
    </source>
</evidence>
<evidence type="ECO:0000256" key="10">
    <source>
        <dbReference type="SAM" id="Phobius"/>
    </source>
</evidence>
<dbReference type="GO" id="GO:0007165">
    <property type="term" value="P:signal transduction"/>
    <property type="evidence" value="ECO:0007669"/>
    <property type="project" value="UniProtKB-KW"/>
</dbReference>
<dbReference type="PRINTS" id="PR00260">
    <property type="entry name" value="CHEMTRNSDUCR"/>
</dbReference>
<keyword evidence="4 10" id="KW-1133">Transmembrane helix</keyword>
<evidence type="ECO:0000256" key="8">
    <source>
        <dbReference type="PROSITE-ProRule" id="PRU00284"/>
    </source>
</evidence>
<dbReference type="AlphaFoldDB" id="A0A1T4M9V6"/>
<dbReference type="PROSITE" id="PS50111">
    <property type="entry name" value="CHEMOTAXIS_TRANSDUC_2"/>
    <property type="match status" value="1"/>
</dbReference>
<dbReference type="PANTHER" id="PTHR32089:SF120">
    <property type="entry name" value="METHYL-ACCEPTING CHEMOTAXIS PROTEIN TLPQ"/>
    <property type="match status" value="1"/>
</dbReference>
<dbReference type="EMBL" id="FUXB01000004">
    <property type="protein sequence ID" value="SJZ63722.1"/>
    <property type="molecule type" value="Genomic_DNA"/>
</dbReference>
<keyword evidence="9" id="KW-0175">Coiled coil</keyword>
<dbReference type="Pfam" id="PF00015">
    <property type="entry name" value="MCPsignal"/>
    <property type="match status" value="1"/>
</dbReference>
<evidence type="ECO:0000313" key="13">
    <source>
        <dbReference type="EMBL" id="SJZ63722.1"/>
    </source>
</evidence>
<dbReference type="Pfam" id="PF17200">
    <property type="entry name" value="sCache_2"/>
    <property type="match status" value="1"/>
</dbReference>
<dbReference type="GO" id="GO:0004888">
    <property type="term" value="F:transmembrane signaling receptor activity"/>
    <property type="evidence" value="ECO:0007669"/>
    <property type="project" value="InterPro"/>
</dbReference>
<dbReference type="InterPro" id="IPR003660">
    <property type="entry name" value="HAMP_dom"/>
</dbReference>
<gene>
    <name evidence="13" type="ORF">SAMN02745782_00877</name>
</gene>
<keyword evidence="14" id="KW-1185">Reference proteome</keyword>
<evidence type="ECO:0000256" key="3">
    <source>
        <dbReference type="ARBA" id="ARBA00022692"/>
    </source>
</evidence>
<evidence type="ECO:0000259" key="12">
    <source>
        <dbReference type="PROSITE" id="PS50885"/>
    </source>
</evidence>
<keyword evidence="2" id="KW-1003">Cell membrane</keyword>
<dbReference type="OrthoDB" id="2489132at2"/>
<dbReference type="Gene3D" id="3.30.450.20">
    <property type="entry name" value="PAS domain"/>
    <property type="match status" value="1"/>
</dbReference>
<feature type="transmembrane region" description="Helical" evidence="10">
    <location>
        <begin position="14"/>
        <end position="34"/>
    </location>
</feature>
<evidence type="ECO:0000256" key="6">
    <source>
        <dbReference type="ARBA" id="ARBA00023224"/>
    </source>
</evidence>
<dbReference type="InterPro" id="IPR004089">
    <property type="entry name" value="MCPsignal_dom"/>
</dbReference>
<evidence type="ECO:0000256" key="5">
    <source>
        <dbReference type="ARBA" id="ARBA00023136"/>
    </source>
</evidence>
<proteinExistence type="inferred from homology"/>
<keyword evidence="6 8" id="KW-0807">Transducer</keyword>
<evidence type="ECO:0000256" key="9">
    <source>
        <dbReference type="SAM" id="Coils"/>
    </source>
</evidence>
<dbReference type="STRING" id="1123491.SAMN02745782_00877"/>
<dbReference type="SMART" id="SM00304">
    <property type="entry name" value="HAMP"/>
    <property type="match status" value="1"/>
</dbReference>
<evidence type="ECO:0000256" key="2">
    <source>
        <dbReference type="ARBA" id="ARBA00022475"/>
    </source>
</evidence>
<comment type="similarity">
    <text evidence="7">Belongs to the methyl-accepting chemotaxis (MCP) protein family.</text>
</comment>
<dbReference type="SUPFAM" id="SSF58104">
    <property type="entry name" value="Methyl-accepting chemotaxis protein (MCP) signaling domain"/>
    <property type="match status" value="1"/>
</dbReference>
<evidence type="ECO:0000256" key="1">
    <source>
        <dbReference type="ARBA" id="ARBA00004651"/>
    </source>
</evidence>
<name>A0A1T4M9V6_VIBCI</name>
<feature type="coiled-coil region" evidence="9">
    <location>
        <begin position="297"/>
        <end position="359"/>
    </location>
</feature>
<feature type="transmembrane region" description="Helical" evidence="10">
    <location>
        <begin position="188"/>
        <end position="209"/>
    </location>
</feature>
<dbReference type="PANTHER" id="PTHR32089">
    <property type="entry name" value="METHYL-ACCEPTING CHEMOTAXIS PROTEIN MCPB"/>
    <property type="match status" value="1"/>
</dbReference>
<keyword evidence="5 10" id="KW-0472">Membrane</keyword>
<comment type="subcellular location">
    <subcellularLocation>
        <location evidence="1">Cell membrane</location>
        <topology evidence="1">Multi-pass membrane protein</topology>
    </subcellularLocation>
</comment>
<feature type="domain" description="HAMP" evidence="12">
    <location>
        <begin position="211"/>
        <end position="263"/>
    </location>
</feature>
<dbReference type="SMART" id="SM01049">
    <property type="entry name" value="Cache_2"/>
    <property type="match status" value="1"/>
</dbReference>
<evidence type="ECO:0000256" key="4">
    <source>
        <dbReference type="ARBA" id="ARBA00022989"/>
    </source>
</evidence>
<dbReference type="GO" id="GO:0006935">
    <property type="term" value="P:chemotaxis"/>
    <property type="evidence" value="ECO:0007669"/>
    <property type="project" value="InterPro"/>
</dbReference>
<protein>
    <submittedName>
        <fullName evidence="13">Methyl-accepting chemotaxis sensory transducer with Cache sensor</fullName>
    </submittedName>
</protein>
<dbReference type="GeneID" id="70583161"/>
<dbReference type="FunFam" id="1.10.287.950:FF:000001">
    <property type="entry name" value="Methyl-accepting chemotaxis sensory transducer"/>
    <property type="match status" value="1"/>
</dbReference>
<dbReference type="InterPro" id="IPR004090">
    <property type="entry name" value="Chemotax_Me-accpt_rcpt"/>
</dbReference>
<dbReference type="SMART" id="SM00283">
    <property type="entry name" value="MA"/>
    <property type="match status" value="1"/>
</dbReference>
<sequence length="540" mass="59696">MLTILRALNVRQKILVIEVISLMIIVLISLYGVNQLKGMAYQERQNSIQHQVESVVSLVNHYAQLSGVMGEEQAKQQAIEAIKALRYDGDNYFWVMMPNAQLVLHPFRPEMTNKDMSQERDGAGRFHWQEMSRTVQRQGSGFVEYTFISPQGQVEDKISYVASTRSWNWIIGTGVIVHDIDQAVYRSALFYVGLALIGGVVTLFFSSIIGKNITKPLALFVSKVKRAAEGDMTVRFNPKGRDEIASLGHSINTMIEHTHQALLTAKQSAMSAAQMASSIASASEETATSTQSQRMQLEQLATAMNEMNATIRDVAQNAEQTAASTDDVANQALDCNGMMENTERNIELLSQEVSQTDQLVDALRHDVEGINDIVDVIQAISEQTNLLALNAAIEAARAGEQGRGFAVVADEVRHLAGRTQQSTQQIQQTIESLIGRADSASQAMKQCHTRVTENVQIANQTQKMLKQMVSELTRANDMVTQIATAAEQQDTVAEEMNSNVIHINLSADQISQSSQDLAEQSQQLAESANQLDEQLQHFKV</sequence>
<dbReference type="Proteomes" id="UP000190834">
    <property type="component" value="Unassembled WGS sequence"/>
</dbReference>
<reference evidence="14" key="1">
    <citation type="submission" date="2017-02" db="EMBL/GenBank/DDBJ databases">
        <authorList>
            <person name="Varghese N."/>
            <person name="Submissions S."/>
        </authorList>
    </citation>
    <scope>NUCLEOTIDE SEQUENCE [LARGE SCALE GENOMIC DNA]</scope>
    <source>
        <strain evidence="14">DSM 19608</strain>
    </source>
</reference>
<dbReference type="CDD" id="cd06225">
    <property type="entry name" value="HAMP"/>
    <property type="match status" value="1"/>
</dbReference>
<evidence type="ECO:0000313" key="14">
    <source>
        <dbReference type="Proteomes" id="UP000190834"/>
    </source>
</evidence>
<accession>A0A1T4M9V6</accession>